<dbReference type="GO" id="GO:1990527">
    <property type="term" value="C:Tec1p-Ste12p-Dig1p complex"/>
    <property type="evidence" value="ECO:0007669"/>
    <property type="project" value="TreeGrafter"/>
</dbReference>
<dbReference type="InterPro" id="IPR013087">
    <property type="entry name" value="Znf_C2H2_type"/>
</dbReference>
<comment type="subcellular location">
    <subcellularLocation>
        <location evidence="1">Nucleus</location>
    </subcellularLocation>
</comment>
<dbReference type="PANTHER" id="PTHR47427:SF2">
    <property type="entry name" value="C2H2-TYPE DOMAIN-CONTAINING PROTEIN"/>
    <property type="match status" value="1"/>
</dbReference>
<evidence type="ECO:0000256" key="1">
    <source>
        <dbReference type="ARBA" id="ARBA00004123"/>
    </source>
</evidence>
<evidence type="ECO:0000313" key="7">
    <source>
        <dbReference type="Proteomes" id="UP000019384"/>
    </source>
</evidence>
<keyword evidence="3" id="KW-0862">Zinc</keyword>
<dbReference type="GeneID" id="34518178"/>
<dbReference type="STRING" id="1382522.W6MSK9"/>
<reference evidence="6" key="1">
    <citation type="submission" date="2013-12" db="EMBL/GenBank/DDBJ databases">
        <authorList>
            <person name="Genoscope - CEA"/>
        </authorList>
    </citation>
    <scope>NUCLEOTIDE SEQUENCE</scope>
    <source>
        <strain evidence="6">CBS 1993</strain>
    </source>
</reference>
<protein>
    <recommendedName>
        <fullName evidence="5">C2H2-type domain-containing protein</fullName>
    </recommendedName>
</protein>
<dbReference type="AlphaFoldDB" id="W6MSK9"/>
<dbReference type="PROSITE" id="PS50157">
    <property type="entry name" value="ZINC_FINGER_C2H2_2"/>
    <property type="match status" value="2"/>
</dbReference>
<keyword evidence="3" id="KW-0479">Metal-binding</keyword>
<dbReference type="GO" id="GO:0008270">
    <property type="term" value="F:zinc ion binding"/>
    <property type="evidence" value="ECO:0007669"/>
    <property type="project" value="UniProtKB-KW"/>
</dbReference>
<evidence type="ECO:0000256" key="3">
    <source>
        <dbReference type="PROSITE-ProRule" id="PRU00042"/>
    </source>
</evidence>
<feature type="domain" description="C2H2-type" evidence="5">
    <location>
        <begin position="337"/>
        <end position="362"/>
    </location>
</feature>
<sequence>MTTTTLLVGNQQAKKPQEELIAWDSLNAEYNFFHHSFNNFQFIPRDTGSGQPIQLQEDLYSHPEYQVDLQPNLGLGIVEPAYQDNLQFNFDLLQLSSPALHHRRHTMSEGDEPPVPIFSNSMKDFQRQNAMPLKTVNPKEIINSFQDDPSRGSKQKSDFWMMQGEAIGAIATWLNSKEDDRDHNLKQEFTPPVEEQHSMDPSVDLSLDMLHHQLELEQLQPQVQMPQDPPQRPPVTPRKERRKRSSVSIPLKPQTAARRKRTKSMDFHTPFQSPLLSGVSFTAIDDVATTSSSRATSPTLSEDLEKQFQCEHCPKKFRRSEHLKRHNRSVHSNDRPFHCSFCEKKFSRSDNLSQHLRTHKRD</sequence>
<dbReference type="RefSeq" id="XP_022456790.1">
    <property type="nucleotide sequence ID" value="XM_022605309.1"/>
</dbReference>
<dbReference type="OrthoDB" id="654211at2759"/>
<dbReference type="GO" id="GO:1990526">
    <property type="term" value="C:Ste12p-Dig1p-Dig2p complex"/>
    <property type="evidence" value="ECO:0007669"/>
    <property type="project" value="TreeGrafter"/>
</dbReference>
<proteinExistence type="predicted"/>
<dbReference type="Proteomes" id="UP000019384">
    <property type="component" value="Unassembled WGS sequence"/>
</dbReference>
<evidence type="ECO:0000313" key="6">
    <source>
        <dbReference type="EMBL" id="CDK24775.1"/>
    </source>
</evidence>
<reference evidence="6" key="2">
    <citation type="submission" date="2014-02" db="EMBL/GenBank/DDBJ databases">
        <title>Complete DNA sequence of /Kuraishia capsulata/ illustrates novel genomic features among budding yeasts (/Saccharomycotina/).</title>
        <authorList>
            <person name="Morales L."/>
            <person name="Noel B."/>
            <person name="Porcel B."/>
            <person name="Marcet-Houben M."/>
            <person name="Hullo M-F."/>
            <person name="Sacerdot C."/>
            <person name="Tekaia F."/>
            <person name="Leh-Louis V."/>
            <person name="Despons L."/>
            <person name="Khanna V."/>
            <person name="Aury J-M."/>
            <person name="Barbe V."/>
            <person name="Couloux A."/>
            <person name="Labadie K."/>
            <person name="Pelletier E."/>
            <person name="Souciet J-L."/>
            <person name="Boekhout T."/>
            <person name="Gabaldon T."/>
            <person name="Wincker P."/>
            <person name="Dujon B."/>
        </authorList>
    </citation>
    <scope>NUCLEOTIDE SEQUENCE</scope>
    <source>
        <strain evidence="6">CBS 1993</strain>
    </source>
</reference>
<keyword evidence="3" id="KW-0863">Zinc-finger</keyword>
<dbReference type="GO" id="GO:0005634">
    <property type="term" value="C:nucleus"/>
    <property type="evidence" value="ECO:0007669"/>
    <property type="project" value="UniProtKB-SubCell"/>
</dbReference>
<keyword evidence="7" id="KW-1185">Reference proteome</keyword>
<dbReference type="InterPro" id="IPR052127">
    <property type="entry name" value="STE12_transcription_factor"/>
</dbReference>
<keyword evidence="2" id="KW-0539">Nucleus</keyword>
<feature type="domain" description="C2H2-type" evidence="5">
    <location>
        <begin position="308"/>
        <end position="336"/>
    </location>
</feature>
<dbReference type="PANTHER" id="PTHR47427">
    <property type="entry name" value="PROTEIN STE12"/>
    <property type="match status" value="1"/>
</dbReference>
<evidence type="ECO:0000259" key="5">
    <source>
        <dbReference type="PROSITE" id="PS50157"/>
    </source>
</evidence>
<feature type="region of interest" description="Disordered" evidence="4">
    <location>
        <begin position="218"/>
        <end position="272"/>
    </location>
</feature>
<organism evidence="6 7">
    <name type="scientific">Kuraishia capsulata CBS 1993</name>
    <dbReference type="NCBI Taxonomy" id="1382522"/>
    <lineage>
        <taxon>Eukaryota</taxon>
        <taxon>Fungi</taxon>
        <taxon>Dikarya</taxon>
        <taxon>Ascomycota</taxon>
        <taxon>Saccharomycotina</taxon>
        <taxon>Pichiomycetes</taxon>
        <taxon>Pichiales</taxon>
        <taxon>Pichiaceae</taxon>
        <taxon>Kuraishia</taxon>
    </lineage>
</organism>
<dbReference type="Gene3D" id="3.30.160.60">
    <property type="entry name" value="Classic Zinc Finger"/>
    <property type="match status" value="2"/>
</dbReference>
<dbReference type="SMART" id="SM00355">
    <property type="entry name" value="ZnF_C2H2"/>
    <property type="match status" value="2"/>
</dbReference>
<dbReference type="PROSITE" id="PS00028">
    <property type="entry name" value="ZINC_FINGER_C2H2_1"/>
    <property type="match status" value="2"/>
</dbReference>
<accession>W6MSK9</accession>
<dbReference type="Pfam" id="PF00096">
    <property type="entry name" value="zf-C2H2"/>
    <property type="match status" value="2"/>
</dbReference>
<dbReference type="HOGENOM" id="CLU_765183_0_0_1"/>
<dbReference type="SUPFAM" id="SSF57667">
    <property type="entry name" value="beta-beta-alpha zinc fingers"/>
    <property type="match status" value="1"/>
</dbReference>
<gene>
    <name evidence="6" type="ORF">KUCA_T00000741001</name>
</gene>
<evidence type="ECO:0000256" key="4">
    <source>
        <dbReference type="SAM" id="MobiDB-lite"/>
    </source>
</evidence>
<dbReference type="EMBL" id="HG793125">
    <property type="protein sequence ID" value="CDK24775.1"/>
    <property type="molecule type" value="Genomic_DNA"/>
</dbReference>
<dbReference type="GO" id="GO:0003700">
    <property type="term" value="F:DNA-binding transcription factor activity"/>
    <property type="evidence" value="ECO:0007669"/>
    <property type="project" value="TreeGrafter"/>
</dbReference>
<dbReference type="InterPro" id="IPR036236">
    <property type="entry name" value="Znf_C2H2_sf"/>
</dbReference>
<feature type="compositionally biased region" description="Pro residues" evidence="4">
    <location>
        <begin position="227"/>
        <end position="236"/>
    </location>
</feature>
<evidence type="ECO:0000256" key="2">
    <source>
        <dbReference type="ARBA" id="ARBA00023242"/>
    </source>
</evidence>
<dbReference type="FunFam" id="3.30.160.60:FF:000736">
    <property type="entry name" value="Zinc finger protein 423"/>
    <property type="match status" value="1"/>
</dbReference>
<name>W6MSK9_9ASCO</name>